<dbReference type="Proteomes" id="UP000799750">
    <property type="component" value="Unassembled WGS sequence"/>
</dbReference>
<feature type="region of interest" description="Disordered" evidence="1">
    <location>
        <begin position="446"/>
        <end position="477"/>
    </location>
</feature>
<evidence type="ECO:0000313" key="2">
    <source>
        <dbReference type="EMBL" id="KAF2502441.1"/>
    </source>
</evidence>
<dbReference type="OrthoDB" id="202825at2759"/>
<dbReference type="EMBL" id="MU004181">
    <property type="protein sequence ID" value="KAF2502441.1"/>
    <property type="molecule type" value="Genomic_DNA"/>
</dbReference>
<gene>
    <name evidence="2" type="ORF">BU16DRAFT_576448</name>
</gene>
<feature type="region of interest" description="Disordered" evidence="1">
    <location>
        <begin position="122"/>
        <end position="164"/>
    </location>
</feature>
<dbReference type="AlphaFoldDB" id="A0A6A6RD04"/>
<sequence>MAPATVPCALKTVSKAPSTAPLDPPSIPPQAVPSSLQIALAVAVLKSKPDDVSIRDFILGLRQHLRRGKQPVLNAVQHQHLDGAGYWRDQFERAERVRLELQAKVSHLERGKDDLERLLADARSSGPATTSSKRKRDAAKPSSTSKPVKRPKVSDDSTVLGEATNDPFSEDYDVLSHVGEVGTTLANSLYSVHKLYKQSWQSSADSQALCFNLVQTARSLGSVIFSLCKRQDSAMTSSMPAGKQNQTVESVLLAKEQLDLGSTIRASARVFTSLLVGLARLSEHRQTQLAGIVVYECVKMFRTILDGITESALATAKLNTQVAGAASSSAATGKSRAKAIKYVQDTTSRAIAQFLNAVISYLDVGDILHKQLFEGFMFVLLERIGKRLYVCTFDRERSATIEGDISPPENLGSASAGPGKELEQSALRLEIPNLIAMLEKAISHAPHHMHDHSEAVSKPAKGGSQSSKPNLGPRRPTIGAKVALNRHAKERLQQTLINCMFGGDDKDDFLDCLRMPPRLAALPSHPKVEEKDVAEWFKQEVWRLVGWDILGREVEW</sequence>
<protein>
    <submittedName>
        <fullName evidence="2">Uncharacterized protein</fullName>
    </submittedName>
</protein>
<organism evidence="2 3">
    <name type="scientific">Lophium mytilinum</name>
    <dbReference type="NCBI Taxonomy" id="390894"/>
    <lineage>
        <taxon>Eukaryota</taxon>
        <taxon>Fungi</taxon>
        <taxon>Dikarya</taxon>
        <taxon>Ascomycota</taxon>
        <taxon>Pezizomycotina</taxon>
        <taxon>Dothideomycetes</taxon>
        <taxon>Pleosporomycetidae</taxon>
        <taxon>Mytilinidiales</taxon>
        <taxon>Mytilinidiaceae</taxon>
        <taxon>Lophium</taxon>
    </lineage>
</organism>
<proteinExistence type="predicted"/>
<evidence type="ECO:0000256" key="1">
    <source>
        <dbReference type="SAM" id="MobiDB-lite"/>
    </source>
</evidence>
<keyword evidence="3" id="KW-1185">Reference proteome</keyword>
<name>A0A6A6RD04_9PEZI</name>
<accession>A0A6A6RD04</accession>
<reference evidence="2" key="1">
    <citation type="journal article" date="2020" name="Stud. Mycol.">
        <title>101 Dothideomycetes genomes: a test case for predicting lifestyles and emergence of pathogens.</title>
        <authorList>
            <person name="Haridas S."/>
            <person name="Albert R."/>
            <person name="Binder M."/>
            <person name="Bloem J."/>
            <person name="Labutti K."/>
            <person name="Salamov A."/>
            <person name="Andreopoulos B."/>
            <person name="Baker S."/>
            <person name="Barry K."/>
            <person name="Bills G."/>
            <person name="Bluhm B."/>
            <person name="Cannon C."/>
            <person name="Castanera R."/>
            <person name="Culley D."/>
            <person name="Daum C."/>
            <person name="Ezra D."/>
            <person name="Gonzalez J."/>
            <person name="Henrissat B."/>
            <person name="Kuo A."/>
            <person name="Liang C."/>
            <person name="Lipzen A."/>
            <person name="Lutzoni F."/>
            <person name="Magnuson J."/>
            <person name="Mondo S."/>
            <person name="Nolan M."/>
            <person name="Ohm R."/>
            <person name="Pangilinan J."/>
            <person name="Park H.-J."/>
            <person name="Ramirez L."/>
            <person name="Alfaro M."/>
            <person name="Sun H."/>
            <person name="Tritt A."/>
            <person name="Yoshinaga Y."/>
            <person name="Zwiers L.-H."/>
            <person name="Turgeon B."/>
            <person name="Goodwin S."/>
            <person name="Spatafora J."/>
            <person name="Crous P."/>
            <person name="Grigoriev I."/>
        </authorList>
    </citation>
    <scope>NUCLEOTIDE SEQUENCE</scope>
    <source>
        <strain evidence="2">CBS 269.34</strain>
    </source>
</reference>
<evidence type="ECO:0000313" key="3">
    <source>
        <dbReference type="Proteomes" id="UP000799750"/>
    </source>
</evidence>